<feature type="compositionally biased region" description="Low complexity" evidence="1">
    <location>
        <begin position="155"/>
        <end position="172"/>
    </location>
</feature>
<proteinExistence type="predicted"/>
<comment type="caution">
    <text evidence="3">The sequence shown here is derived from an EMBL/GenBank/DDBJ whole genome shotgun (WGS) entry which is preliminary data.</text>
</comment>
<feature type="region of interest" description="Disordered" evidence="1">
    <location>
        <begin position="154"/>
        <end position="183"/>
    </location>
</feature>
<evidence type="ECO:0000313" key="4">
    <source>
        <dbReference type="Proteomes" id="UP000305887"/>
    </source>
</evidence>
<accession>A0A5C4MQ59</accession>
<dbReference type="Proteomes" id="UP000305887">
    <property type="component" value="Unassembled WGS sequence"/>
</dbReference>
<dbReference type="RefSeq" id="WP_139078642.1">
    <property type="nucleotide sequence ID" value="NZ_VDFU01000037.1"/>
</dbReference>
<reference evidence="3 4" key="1">
    <citation type="submission" date="2019-06" db="EMBL/GenBank/DDBJ databases">
        <title>YIM 131921 draft genome.</title>
        <authorList>
            <person name="Jiang L."/>
        </authorList>
    </citation>
    <scope>NUCLEOTIDE SEQUENCE [LARGE SCALE GENOMIC DNA]</scope>
    <source>
        <strain evidence="3 4">YIM 131921</strain>
    </source>
</reference>
<name>A0A5C4MQ59_9RHOB</name>
<feature type="compositionally biased region" description="Gly residues" evidence="1">
    <location>
        <begin position="173"/>
        <end position="183"/>
    </location>
</feature>
<gene>
    <name evidence="3" type="ORF">FHG66_19070</name>
</gene>
<protein>
    <recommendedName>
        <fullName evidence="2">Cyanophycin synthase-like N-terminal domain-containing protein</fullName>
    </recommendedName>
</protein>
<dbReference type="Pfam" id="PF18921">
    <property type="entry name" value="Cyanophycin_syn"/>
    <property type="match status" value="1"/>
</dbReference>
<dbReference type="OrthoDB" id="9803907at2"/>
<organism evidence="3 4">
    <name type="scientific">Rubellimicrobium rubrum</name>
    <dbReference type="NCBI Taxonomy" id="2585369"/>
    <lineage>
        <taxon>Bacteria</taxon>
        <taxon>Pseudomonadati</taxon>
        <taxon>Pseudomonadota</taxon>
        <taxon>Alphaproteobacteria</taxon>
        <taxon>Rhodobacterales</taxon>
        <taxon>Roseobacteraceae</taxon>
        <taxon>Rubellimicrobium</taxon>
    </lineage>
</organism>
<dbReference type="EMBL" id="VDFU01000037">
    <property type="protein sequence ID" value="TNC46440.1"/>
    <property type="molecule type" value="Genomic_DNA"/>
</dbReference>
<keyword evidence="4" id="KW-1185">Reference proteome</keyword>
<evidence type="ECO:0000256" key="1">
    <source>
        <dbReference type="SAM" id="MobiDB-lite"/>
    </source>
</evidence>
<evidence type="ECO:0000259" key="2">
    <source>
        <dbReference type="Pfam" id="PF18921"/>
    </source>
</evidence>
<dbReference type="AlphaFoldDB" id="A0A5C4MQ59"/>
<sequence length="183" mass="20400">MRALERAIYRDPHLFSQTAMIRIQLDLDRLENRPTNRLEGFSDRLLALLPGLHNHGCSLGRPDGLDERLQEGTWLSHLAEHVTFELHTLARIPMTRGKTRSVKERPGVYNLMFAYKEEEVGLLAGRHASELVQSLLPDSVRPFEGLDVWLSSPMGPSVSRRPCSVVSGSPAGWAGGPGPEHHP</sequence>
<feature type="domain" description="Cyanophycin synthase-like N-terminal" evidence="2">
    <location>
        <begin position="22"/>
        <end position="136"/>
    </location>
</feature>
<evidence type="ECO:0000313" key="3">
    <source>
        <dbReference type="EMBL" id="TNC46440.1"/>
    </source>
</evidence>
<dbReference type="InterPro" id="IPR044019">
    <property type="entry name" value="Cyanophycin_syn_N"/>
</dbReference>